<evidence type="ECO:0000256" key="1">
    <source>
        <dbReference type="SAM" id="MobiDB-lite"/>
    </source>
</evidence>
<gene>
    <name evidence="2" type="ORF">LYSCAS_00370</name>
</gene>
<evidence type="ECO:0000313" key="2">
    <source>
        <dbReference type="EMBL" id="BCT91013.1"/>
    </source>
</evidence>
<dbReference type="EMBL" id="AP024545">
    <property type="protein sequence ID" value="BCT91013.1"/>
    <property type="molecule type" value="Genomic_DNA"/>
</dbReference>
<feature type="region of interest" description="Disordered" evidence="1">
    <location>
        <begin position="414"/>
        <end position="433"/>
    </location>
</feature>
<evidence type="ECO:0000313" key="3">
    <source>
        <dbReference type="Proteomes" id="UP000681317"/>
    </source>
</evidence>
<dbReference type="NCBIfam" id="TIGR02243">
    <property type="entry name" value="putative baseplate assembly protein"/>
    <property type="match status" value="1"/>
</dbReference>
<dbReference type="InterPro" id="IPR011749">
    <property type="entry name" value="CHP02243"/>
</dbReference>
<dbReference type="Proteomes" id="UP000681317">
    <property type="component" value="Chromosome"/>
</dbReference>
<dbReference type="RefSeq" id="WP_213435051.1">
    <property type="nucleotide sequence ID" value="NZ_AP024545.1"/>
</dbReference>
<sequence length="635" mass="68430">MSRLVNERFDRRFADLMAMGRAQLPALAPQWTDHNAHDPGITLMELLAWVAEAQLYAVGHTRRDERAAYAALLSLVPGGTQPARGLLWPDAQDPRSPAATFAQSVVIPADAVIHVVNADAPAFHPDGKVLWIPGDVQSITTRLAEGRVLDHTRVNAREGPAFQPFGERARPRDVLAIDFECRGDGGVFPPKRDDAQGAYWTLGVRASTPLVAGDTRNAPLAATLVTDTGRYPIAIVSDTTDGLLRTGALTLDLSAVPASPKRFTLELVAPRGLARAPRVLRIAPNVLPIVQGREIAREVHTVNATTDWRFQLDVPGLRFNSGDALVRIDVVEPSGQSTWQRCDDLATQGPADKVYALDLAADRITFGNGVNGRAPPEQAQVLAWYSVSDGAQGSVARNRKWHVQGFGEVFGVNPDAVAGGAGPDDWRAQRRESRRRAREDHALVSADDILGAALKLPLLDVARAWIVPPNATGPRTGTVTLVAMRGLRAGEEAARLPESRRWLDAIRRRLLARMPLGTRLMVVGPRYATFVVQATLEADAGRNVDDLQRNVMEILRKRLATTGPSARPPGVPVSRSDIAGWMRAVDGVARVVALQLVRDPGGNVASVAVARDGLPRLDAANSTIDVRRPGQGGAP</sequence>
<proteinExistence type="predicted"/>
<organism evidence="2 3">
    <name type="scientific">Noviluteimonas caseinilytica</name>
    <dbReference type="NCBI Taxonomy" id="2675101"/>
    <lineage>
        <taxon>Bacteria</taxon>
        <taxon>Pseudomonadati</taxon>
        <taxon>Pseudomonadota</taxon>
        <taxon>Gammaproteobacteria</taxon>
        <taxon>Lysobacterales</taxon>
        <taxon>Lysobacteraceae</taxon>
        <taxon>Noviluteimonas</taxon>
    </lineage>
</organism>
<feature type="compositionally biased region" description="Basic and acidic residues" evidence="1">
    <location>
        <begin position="424"/>
        <end position="433"/>
    </location>
</feature>
<protein>
    <submittedName>
        <fullName evidence="2">Baseplate assembly protein</fullName>
    </submittedName>
</protein>
<reference evidence="2 3" key="1">
    <citation type="submission" date="2021-03" db="EMBL/GenBank/DDBJ databases">
        <title>Complete Genome Sequences of Two Lysobacter Strains Isolated from Sea Water (Lysobacter caseinilyticus) and Soil (Lysobacter helvus) in South Korea.</title>
        <authorList>
            <person name="Watanabe Y."/>
            <person name="Arakawa K."/>
        </authorList>
    </citation>
    <scope>NUCLEOTIDE SEQUENCE [LARGE SCALE GENOMIC DNA]</scope>
    <source>
        <strain evidence="2 3">KVB24</strain>
    </source>
</reference>
<keyword evidence="3" id="KW-1185">Reference proteome</keyword>
<accession>A0ABM7Q1D1</accession>
<name>A0ABM7Q1D1_9GAMM</name>